<gene>
    <name evidence="3" type="ORF">GCM10023226_04110</name>
</gene>
<sequence>MSDPQYPSPSPSGEGGPSGQGPYGQQPYGQQPYGQQPYGQQPGYGGQQPYGQQPFGVQQRDPDKRPGTVLAAGLVAAISSAIVMIFAGLVALGGDAVLDEIRPDLERELASGDYGNLTVDDIGGVVIGIFVVLAVWSLIALVTSILALMRQNWARILTVISAAVAALLTLVAGFLTIVPWVITIAAVASIVLFFVGGASEWYARKGGSAQQLPTGTSQPWG</sequence>
<dbReference type="EMBL" id="BAABIM010000001">
    <property type="protein sequence ID" value="GAA4670693.1"/>
    <property type="molecule type" value="Genomic_DNA"/>
</dbReference>
<keyword evidence="2" id="KW-0812">Transmembrane</keyword>
<evidence type="ECO:0008006" key="5">
    <source>
        <dbReference type="Google" id="ProtNLM"/>
    </source>
</evidence>
<feature type="compositionally biased region" description="Low complexity" evidence="1">
    <location>
        <begin position="23"/>
        <end position="41"/>
    </location>
</feature>
<feature type="region of interest" description="Disordered" evidence="1">
    <location>
        <begin position="1"/>
        <end position="63"/>
    </location>
</feature>
<feature type="transmembrane region" description="Helical" evidence="2">
    <location>
        <begin position="181"/>
        <end position="203"/>
    </location>
</feature>
<comment type="caution">
    <text evidence="3">The sequence shown here is derived from an EMBL/GenBank/DDBJ whole genome shotgun (WGS) entry which is preliminary data.</text>
</comment>
<feature type="transmembrane region" description="Helical" evidence="2">
    <location>
        <begin position="156"/>
        <end position="175"/>
    </location>
</feature>
<feature type="transmembrane region" description="Helical" evidence="2">
    <location>
        <begin position="122"/>
        <end position="149"/>
    </location>
</feature>
<feature type="transmembrane region" description="Helical" evidence="2">
    <location>
        <begin position="69"/>
        <end position="92"/>
    </location>
</feature>
<proteinExistence type="predicted"/>
<feature type="compositionally biased region" description="Gly residues" evidence="1">
    <location>
        <begin position="13"/>
        <end position="22"/>
    </location>
</feature>
<protein>
    <recommendedName>
        <fullName evidence="5">Integral membrane protein</fullName>
    </recommendedName>
</protein>
<keyword evidence="4" id="KW-1185">Reference proteome</keyword>
<evidence type="ECO:0000313" key="4">
    <source>
        <dbReference type="Proteomes" id="UP001500621"/>
    </source>
</evidence>
<dbReference type="Proteomes" id="UP001500621">
    <property type="component" value="Unassembled WGS sequence"/>
</dbReference>
<keyword evidence="2" id="KW-0472">Membrane</keyword>
<evidence type="ECO:0000256" key="1">
    <source>
        <dbReference type="SAM" id="MobiDB-lite"/>
    </source>
</evidence>
<accession>A0ABP8VSJ4</accession>
<dbReference type="RefSeq" id="WP_345262385.1">
    <property type="nucleotide sequence ID" value="NZ_BAABIM010000001.1"/>
</dbReference>
<organism evidence="3 4">
    <name type="scientific">Nocardioides nanhaiensis</name>
    <dbReference type="NCBI Taxonomy" id="1476871"/>
    <lineage>
        <taxon>Bacteria</taxon>
        <taxon>Bacillati</taxon>
        <taxon>Actinomycetota</taxon>
        <taxon>Actinomycetes</taxon>
        <taxon>Propionibacteriales</taxon>
        <taxon>Nocardioidaceae</taxon>
        <taxon>Nocardioides</taxon>
    </lineage>
</organism>
<keyword evidence="2" id="KW-1133">Transmembrane helix</keyword>
<name>A0ABP8VSJ4_9ACTN</name>
<feature type="compositionally biased region" description="Pro residues" evidence="1">
    <location>
        <begin position="1"/>
        <end position="10"/>
    </location>
</feature>
<evidence type="ECO:0000256" key="2">
    <source>
        <dbReference type="SAM" id="Phobius"/>
    </source>
</evidence>
<reference evidence="4" key="1">
    <citation type="journal article" date="2019" name="Int. J. Syst. Evol. Microbiol.">
        <title>The Global Catalogue of Microorganisms (GCM) 10K type strain sequencing project: providing services to taxonomists for standard genome sequencing and annotation.</title>
        <authorList>
            <consortium name="The Broad Institute Genomics Platform"/>
            <consortium name="The Broad Institute Genome Sequencing Center for Infectious Disease"/>
            <person name="Wu L."/>
            <person name="Ma J."/>
        </authorList>
    </citation>
    <scope>NUCLEOTIDE SEQUENCE [LARGE SCALE GENOMIC DNA]</scope>
    <source>
        <strain evidence="4">JCM 18127</strain>
    </source>
</reference>
<evidence type="ECO:0000313" key="3">
    <source>
        <dbReference type="EMBL" id="GAA4670693.1"/>
    </source>
</evidence>